<evidence type="ECO:0000313" key="3">
    <source>
        <dbReference type="Proteomes" id="UP000467132"/>
    </source>
</evidence>
<reference evidence="2 3" key="1">
    <citation type="submission" date="2018-08" db="EMBL/GenBank/DDBJ databases">
        <title>Murine metabolic-syndrome-specific gut microbial biobank.</title>
        <authorList>
            <person name="Liu C."/>
        </authorList>
    </citation>
    <scope>NUCLEOTIDE SEQUENCE [LARGE SCALE GENOMIC DNA]</scope>
    <source>
        <strain evidence="2 3">583</strain>
    </source>
</reference>
<keyword evidence="1" id="KW-1133">Transmembrane helix</keyword>
<dbReference type="AlphaFoldDB" id="A0A845QYP0"/>
<protein>
    <submittedName>
        <fullName evidence="2">Uncharacterized protein</fullName>
    </submittedName>
</protein>
<accession>A0A845QYP0</accession>
<dbReference type="EMBL" id="QXXA01000005">
    <property type="protein sequence ID" value="NBI06278.1"/>
    <property type="molecule type" value="Genomic_DNA"/>
</dbReference>
<feature type="transmembrane region" description="Helical" evidence="1">
    <location>
        <begin position="5"/>
        <end position="22"/>
    </location>
</feature>
<comment type="caution">
    <text evidence="2">The sequence shown here is derived from an EMBL/GenBank/DDBJ whole genome shotgun (WGS) entry which is preliminary data.</text>
</comment>
<gene>
    <name evidence="2" type="ORF">D3Z33_05310</name>
</gene>
<keyword evidence="3" id="KW-1185">Reference proteome</keyword>
<evidence type="ECO:0000313" key="2">
    <source>
        <dbReference type="EMBL" id="NBI06278.1"/>
    </source>
</evidence>
<keyword evidence="1" id="KW-0812">Transmembrane</keyword>
<feature type="transmembrane region" description="Helical" evidence="1">
    <location>
        <begin position="28"/>
        <end position="46"/>
    </location>
</feature>
<evidence type="ECO:0000256" key="1">
    <source>
        <dbReference type="SAM" id="Phobius"/>
    </source>
</evidence>
<organism evidence="2 3">
    <name type="scientific">Senegalia massiliensis</name>
    <dbReference type="NCBI Taxonomy" id="1720316"/>
    <lineage>
        <taxon>Bacteria</taxon>
        <taxon>Bacillati</taxon>
        <taxon>Bacillota</taxon>
        <taxon>Clostridia</taxon>
        <taxon>Eubacteriales</taxon>
        <taxon>Clostridiaceae</taxon>
        <taxon>Senegalia</taxon>
    </lineage>
</organism>
<keyword evidence="1" id="KW-0472">Membrane</keyword>
<dbReference type="RefSeq" id="WP_160196752.1">
    <property type="nucleotide sequence ID" value="NZ_QXXA01000005.1"/>
</dbReference>
<sequence>MKKIYILDLVLLVSIITYFFSYSFLNYISNQALLISALYLASQIFINRKLKIIIRYTPEFAVSWKEYISLFYLLIGKIRFLLALFDDIKSSYWSIIFFGIMSFFIFNYSYISKEKLISNLNKIIDIDKIRDVEVYDKLYGIIYMDIYFKNKNEAKIKLTQKEYQYLKNKT</sequence>
<name>A0A845QYP0_9CLOT</name>
<feature type="transmembrane region" description="Helical" evidence="1">
    <location>
        <begin position="67"/>
        <end position="85"/>
    </location>
</feature>
<proteinExistence type="predicted"/>
<dbReference type="Proteomes" id="UP000467132">
    <property type="component" value="Unassembled WGS sequence"/>
</dbReference>
<feature type="transmembrane region" description="Helical" evidence="1">
    <location>
        <begin position="91"/>
        <end position="111"/>
    </location>
</feature>